<evidence type="ECO:0000313" key="4">
    <source>
        <dbReference type="EMBL" id="BBK20568.1"/>
    </source>
</evidence>
<keyword evidence="3" id="KW-0687">Ribonucleoprotein</keyword>
<dbReference type="PIRSF" id="PIRSF002181">
    <property type="entry name" value="Ribosomal_L13"/>
    <property type="match status" value="1"/>
</dbReference>
<dbReference type="PANTHER" id="PTHR11545:SF2">
    <property type="entry name" value="LARGE RIBOSOMAL SUBUNIT PROTEIN UL13M"/>
    <property type="match status" value="1"/>
</dbReference>
<dbReference type="PANTHER" id="PTHR11545">
    <property type="entry name" value="RIBOSOMAL PROTEIN L13"/>
    <property type="match status" value="1"/>
</dbReference>
<accession>A0A679CB77</accession>
<dbReference type="NCBIfam" id="TIGR01066">
    <property type="entry name" value="rplM_bact"/>
    <property type="match status" value="1"/>
</dbReference>
<dbReference type="Gene3D" id="3.90.1180.10">
    <property type="entry name" value="Ribosomal protein L13"/>
    <property type="match status" value="1"/>
</dbReference>
<dbReference type="InterPro" id="IPR036899">
    <property type="entry name" value="Ribosomal_uL13_sf"/>
</dbReference>
<proteinExistence type="inferred from homology"/>
<sequence length="144" mass="16508">MNKTVFYTKQNDDYKWFLVDADSKTLGRVSSEISKVLIGKTDVTYNPSQKAKNVVIVINAEKVCITGKKESNKFYYRHSGTPGGLTIETFQELRKRLPVRIIEKSVKNMLPKGSLGRNLFTKLKVYMGKEHPHRAQNPIQITYI</sequence>
<dbReference type="InterPro" id="IPR005822">
    <property type="entry name" value="Ribosomal_uL13"/>
</dbReference>
<protein>
    <submittedName>
        <fullName evidence="4">Ribosomal protein L13</fullName>
    </submittedName>
</protein>
<dbReference type="EMBL" id="LC484194">
    <property type="protein sequence ID" value="BBK20568.1"/>
    <property type="molecule type" value="Genomic_DNA"/>
</dbReference>
<dbReference type="HAMAP" id="MF_01366">
    <property type="entry name" value="Ribosomal_uL13"/>
    <property type="match status" value="1"/>
</dbReference>
<evidence type="ECO:0000256" key="3">
    <source>
        <dbReference type="ARBA" id="ARBA00023274"/>
    </source>
</evidence>
<dbReference type="SUPFAM" id="SSF52161">
    <property type="entry name" value="Ribosomal protein L13"/>
    <property type="match status" value="1"/>
</dbReference>
<name>A0A679CB77_9CRYP</name>
<gene>
    <name evidence="4" type="primary">rpl13</name>
    <name evidence="4" type="ORF">CrySAG9772f_p052</name>
</gene>
<comment type="similarity">
    <text evidence="1">Belongs to the universal ribosomal protein uL13 family.</text>
</comment>
<evidence type="ECO:0000256" key="1">
    <source>
        <dbReference type="ARBA" id="ARBA00006227"/>
    </source>
</evidence>
<dbReference type="CDD" id="cd00392">
    <property type="entry name" value="Ribosomal_L13"/>
    <property type="match status" value="1"/>
</dbReference>
<dbReference type="GO" id="GO:0006412">
    <property type="term" value="P:translation"/>
    <property type="evidence" value="ECO:0007669"/>
    <property type="project" value="InterPro"/>
</dbReference>
<evidence type="ECO:0000256" key="2">
    <source>
        <dbReference type="ARBA" id="ARBA00022980"/>
    </source>
</evidence>
<keyword evidence="2 4" id="KW-0689">Ribosomal protein</keyword>
<dbReference type="GO" id="GO:0003735">
    <property type="term" value="F:structural constituent of ribosome"/>
    <property type="evidence" value="ECO:0007669"/>
    <property type="project" value="InterPro"/>
</dbReference>
<dbReference type="GO" id="GO:0022625">
    <property type="term" value="C:cytosolic large ribosomal subunit"/>
    <property type="evidence" value="ECO:0007669"/>
    <property type="project" value="TreeGrafter"/>
</dbReference>
<reference evidence="4" key="1">
    <citation type="journal article" date="2020" name="Genome Biol. Evol.">
        <title>Comparative plastid genomics of Cryptomonas species reveals fine-scale genomic responses to loss of photosynthesis.</title>
        <authorList>
            <person name="Tanifuji G."/>
            <person name="Kamikawa R."/>
            <person name="Moore C.E."/>
            <person name="Mills T."/>
            <person name="Onodera N.T."/>
            <person name="Kashiyama Y."/>
            <person name="Archibald J.M."/>
            <person name="Inagaki Y."/>
            <person name="Hashimoto T."/>
        </authorList>
    </citation>
    <scope>NUCLEOTIDE SEQUENCE</scope>
    <source>
        <strain evidence="4">SAG977-2f</strain>
    </source>
</reference>
<geneLocation type="plastid" evidence="4"/>
<organism evidence="4">
    <name type="scientific">Cryptomonas sp. SAG 977-2f</name>
    <dbReference type="NCBI Taxonomy" id="279061"/>
    <lineage>
        <taxon>Eukaryota</taxon>
        <taxon>Cryptophyceae</taxon>
        <taxon>Cryptomonadales</taxon>
        <taxon>Cryptomonadaceae</taxon>
        <taxon>Cryptomonas</taxon>
    </lineage>
</organism>
<keyword evidence="4" id="KW-0934">Plastid</keyword>
<dbReference type="GO" id="GO:0017148">
    <property type="term" value="P:negative regulation of translation"/>
    <property type="evidence" value="ECO:0007669"/>
    <property type="project" value="TreeGrafter"/>
</dbReference>
<dbReference type="GO" id="GO:0003729">
    <property type="term" value="F:mRNA binding"/>
    <property type="evidence" value="ECO:0007669"/>
    <property type="project" value="TreeGrafter"/>
</dbReference>
<dbReference type="AlphaFoldDB" id="A0A679CB77"/>
<dbReference type="InterPro" id="IPR005823">
    <property type="entry name" value="Ribosomal_uL13_bac-type"/>
</dbReference>
<dbReference type="Pfam" id="PF00572">
    <property type="entry name" value="Ribosomal_L13"/>
    <property type="match status" value="1"/>
</dbReference>